<dbReference type="InterPro" id="IPR002781">
    <property type="entry name" value="TM_pro_TauE-like"/>
</dbReference>
<evidence type="ECO:0000256" key="1">
    <source>
        <dbReference type="ARBA" id="ARBA00004651"/>
    </source>
</evidence>
<feature type="transmembrane region" description="Helical" evidence="8">
    <location>
        <begin position="50"/>
        <end position="72"/>
    </location>
</feature>
<organism evidence="9 10">
    <name type="scientific">Effrenium voratum</name>
    <dbReference type="NCBI Taxonomy" id="2562239"/>
    <lineage>
        <taxon>Eukaryota</taxon>
        <taxon>Sar</taxon>
        <taxon>Alveolata</taxon>
        <taxon>Dinophyceae</taxon>
        <taxon>Suessiales</taxon>
        <taxon>Symbiodiniaceae</taxon>
        <taxon>Effrenium</taxon>
    </lineage>
</organism>
<evidence type="ECO:0000256" key="7">
    <source>
        <dbReference type="SAM" id="MobiDB-lite"/>
    </source>
</evidence>
<keyword evidence="3" id="KW-1003">Cell membrane</keyword>
<keyword evidence="5 8" id="KW-1133">Transmembrane helix</keyword>
<sequence>MNGGTVVVVVLAAVCGAFVRAATGFGGSILFTLVYSVCGQFEIVPGLESAVLMVLLGTVFEMTTSPVLFAAVGRKALPLWRSQILLSALCLPGTILGSYLLVQTAENHETLDLVKTALNVLFYLVAVYKLTGEFRSVFAAPPSPEQVPEASHYQELKDEEPKMAEPEAPEEEDRRLCRQQGLQLVALGLGSGFLNGLVGLPGPLIMVYFASALSSGKISKQSSFVLTQSFFLVTTLMRLAPLVHNTETQELWLENWPLAAAIPLPALLALWRGWVEGKRFDTAGLLRSVLALLLLSSLMGLGLLEAKPLGLAALSLTIFWLALLSIRYSYYLRSQQLGEMPPKIEVDRKVPPGDVDRKDEAEAV</sequence>
<evidence type="ECO:0000313" key="10">
    <source>
        <dbReference type="Proteomes" id="UP001178507"/>
    </source>
</evidence>
<dbReference type="Pfam" id="PF01925">
    <property type="entry name" value="TauE"/>
    <property type="match status" value="1"/>
</dbReference>
<evidence type="ECO:0000256" key="5">
    <source>
        <dbReference type="ARBA" id="ARBA00022989"/>
    </source>
</evidence>
<dbReference type="PANTHER" id="PTHR30269:SF37">
    <property type="entry name" value="MEMBRANE TRANSPORTER PROTEIN"/>
    <property type="match status" value="1"/>
</dbReference>
<reference evidence="9" key="1">
    <citation type="submission" date="2023-08" db="EMBL/GenBank/DDBJ databases">
        <authorList>
            <person name="Chen Y."/>
            <person name="Shah S."/>
            <person name="Dougan E. K."/>
            <person name="Thang M."/>
            <person name="Chan C."/>
        </authorList>
    </citation>
    <scope>NUCLEOTIDE SEQUENCE</scope>
</reference>
<feature type="transmembrane region" description="Helical" evidence="8">
    <location>
        <begin position="192"/>
        <end position="213"/>
    </location>
</feature>
<keyword evidence="4 8" id="KW-0812">Transmembrane</keyword>
<evidence type="ECO:0000256" key="8">
    <source>
        <dbReference type="SAM" id="Phobius"/>
    </source>
</evidence>
<dbReference type="Proteomes" id="UP001178507">
    <property type="component" value="Unassembled WGS sequence"/>
</dbReference>
<comment type="subcellular location">
    <subcellularLocation>
        <location evidence="1">Cell membrane</location>
        <topology evidence="1">Multi-pass membrane protein</topology>
    </subcellularLocation>
</comment>
<keyword evidence="10" id="KW-1185">Reference proteome</keyword>
<name>A0AA36IN99_9DINO</name>
<feature type="transmembrane region" description="Helical" evidence="8">
    <location>
        <begin position="225"/>
        <end position="244"/>
    </location>
</feature>
<dbReference type="EMBL" id="CAUJNA010002179">
    <property type="protein sequence ID" value="CAJ1390952.1"/>
    <property type="molecule type" value="Genomic_DNA"/>
</dbReference>
<evidence type="ECO:0000256" key="4">
    <source>
        <dbReference type="ARBA" id="ARBA00022692"/>
    </source>
</evidence>
<feature type="transmembrane region" description="Helical" evidence="8">
    <location>
        <begin position="310"/>
        <end position="330"/>
    </location>
</feature>
<evidence type="ECO:0000256" key="6">
    <source>
        <dbReference type="ARBA" id="ARBA00023136"/>
    </source>
</evidence>
<evidence type="ECO:0000256" key="2">
    <source>
        <dbReference type="ARBA" id="ARBA00022448"/>
    </source>
</evidence>
<dbReference type="InterPro" id="IPR052017">
    <property type="entry name" value="TSUP"/>
</dbReference>
<evidence type="ECO:0000313" key="9">
    <source>
        <dbReference type="EMBL" id="CAJ1390952.1"/>
    </source>
</evidence>
<proteinExistence type="predicted"/>
<feature type="compositionally biased region" description="Basic and acidic residues" evidence="7">
    <location>
        <begin position="152"/>
        <end position="165"/>
    </location>
</feature>
<accession>A0AA36IN99</accession>
<dbReference type="PANTHER" id="PTHR30269">
    <property type="entry name" value="TRANSMEMBRANE PROTEIN YFCA"/>
    <property type="match status" value="1"/>
</dbReference>
<protein>
    <submittedName>
        <fullName evidence="9">Uncharacterized protein</fullName>
    </submittedName>
</protein>
<dbReference type="GO" id="GO:0005886">
    <property type="term" value="C:plasma membrane"/>
    <property type="evidence" value="ECO:0007669"/>
    <property type="project" value="UniProtKB-SubCell"/>
</dbReference>
<dbReference type="AlphaFoldDB" id="A0AA36IN99"/>
<keyword evidence="2" id="KW-0813">Transport</keyword>
<feature type="transmembrane region" description="Helical" evidence="8">
    <location>
        <begin position="256"/>
        <end position="273"/>
    </location>
</feature>
<feature type="region of interest" description="Disordered" evidence="7">
    <location>
        <begin position="343"/>
        <end position="364"/>
    </location>
</feature>
<keyword evidence="6 8" id="KW-0472">Membrane</keyword>
<feature type="region of interest" description="Disordered" evidence="7">
    <location>
        <begin position="142"/>
        <end position="171"/>
    </location>
</feature>
<feature type="transmembrane region" description="Helical" evidence="8">
    <location>
        <begin position="84"/>
        <end position="102"/>
    </location>
</feature>
<comment type="caution">
    <text evidence="9">The sequence shown here is derived from an EMBL/GenBank/DDBJ whole genome shotgun (WGS) entry which is preliminary data.</text>
</comment>
<gene>
    <name evidence="9" type="ORF">EVOR1521_LOCUS16232</name>
</gene>
<feature type="transmembrane region" description="Helical" evidence="8">
    <location>
        <begin position="285"/>
        <end position="304"/>
    </location>
</feature>
<evidence type="ECO:0000256" key="3">
    <source>
        <dbReference type="ARBA" id="ARBA00022475"/>
    </source>
</evidence>